<evidence type="ECO:0000313" key="2">
    <source>
        <dbReference type="Proteomes" id="UP001182991"/>
    </source>
</evidence>
<proteinExistence type="predicted"/>
<dbReference type="Proteomes" id="UP001182991">
    <property type="component" value="Unassembled WGS sequence"/>
</dbReference>
<comment type="caution">
    <text evidence="1">The sequence shown here is derived from an EMBL/GenBank/DDBJ whole genome shotgun (WGS) entry which is preliminary data.</text>
</comment>
<evidence type="ECO:0000313" key="1">
    <source>
        <dbReference type="EMBL" id="MDT0294549.1"/>
    </source>
</evidence>
<organism evidence="1 2">
    <name type="scientific">Mesonia ostreae</name>
    <dbReference type="NCBI Taxonomy" id="861110"/>
    <lineage>
        <taxon>Bacteria</taxon>
        <taxon>Pseudomonadati</taxon>
        <taxon>Bacteroidota</taxon>
        <taxon>Flavobacteriia</taxon>
        <taxon>Flavobacteriales</taxon>
        <taxon>Flavobacteriaceae</taxon>
        <taxon>Mesonia</taxon>
    </lineage>
</organism>
<name>A0ABU2KIP7_9FLAO</name>
<evidence type="ECO:0008006" key="3">
    <source>
        <dbReference type="Google" id="ProtNLM"/>
    </source>
</evidence>
<gene>
    <name evidence="1" type="ORF">RLT85_07870</name>
</gene>
<dbReference type="PROSITE" id="PS51257">
    <property type="entry name" value="PROKAR_LIPOPROTEIN"/>
    <property type="match status" value="1"/>
</dbReference>
<protein>
    <recommendedName>
        <fullName evidence="3">DUF4352 domain-containing protein</fullName>
    </recommendedName>
</protein>
<dbReference type="EMBL" id="JAVRBG010000006">
    <property type="protein sequence ID" value="MDT0294549.1"/>
    <property type="molecule type" value="Genomic_DNA"/>
</dbReference>
<reference evidence="2" key="1">
    <citation type="submission" date="2023-07" db="EMBL/GenBank/DDBJ databases">
        <title>Isolating and identifying novel microbial strains from the Mariana Trench.</title>
        <authorList>
            <person name="Fu H."/>
        </authorList>
    </citation>
    <scope>NUCLEOTIDE SEQUENCE [LARGE SCALE GENOMIC DNA]</scope>
    <source>
        <strain evidence="2">T-y2</strain>
    </source>
</reference>
<sequence length="171" mass="19565">MKKAIFLLSIWLILSSCGVQRVKSGFINLNNDIEFEILDFTNYKTRPGENRPGNKHVTHIAPDGFVYKAVRMRFKNTNSSKIEFDLNKLFLLDQHNRKHKVVYAAKGMKTYAGNRVFKTHQKLNGGKKGLFLVIFDPPFSNEEKISKIAIDTNDDVTLSENARVVNFNSIN</sequence>
<accession>A0ABU2KIP7</accession>
<keyword evidence="2" id="KW-1185">Reference proteome</keyword>
<dbReference type="RefSeq" id="WP_311401481.1">
    <property type="nucleotide sequence ID" value="NZ_JAVRBG010000006.1"/>
</dbReference>